<keyword evidence="1" id="KW-0732">Signal</keyword>
<evidence type="ECO:0000313" key="3">
    <source>
        <dbReference type="Proteomes" id="UP000243468"/>
    </source>
</evidence>
<dbReference type="PROSITE" id="PS51257">
    <property type="entry name" value="PROKAR_LIPOPROTEIN"/>
    <property type="match status" value="1"/>
</dbReference>
<evidence type="ECO:0000256" key="1">
    <source>
        <dbReference type="SAM" id="SignalP"/>
    </source>
</evidence>
<accession>A0A1G6MVW6</accession>
<evidence type="ECO:0000313" key="2">
    <source>
        <dbReference type="EMBL" id="SDC59347.1"/>
    </source>
</evidence>
<feature type="chain" id="PRO_5017378834" description="Lipoprotein" evidence="1">
    <location>
        <begin position="21"/>
        <end position="395"/>
    </location>
</feature>
<evidence type="ECO:0008006" key="4">
    <source>
        <dbReference type="Google" id="ProtNLM"/>
    </source>
</evidence>
<organism evidence="2 3">
    <name type="scientific">Acinetobacter kookii</name>
    <dbReference type="NCBI Taxonomy" id="1226327"/>
    <lineage>
        <taxon>Bacteria</taxon>
        <taxon>Pseudomonadati</taxon>
        <taxon>Pseudomonadota</taxon>
        <taxon>Gammaproteobacteria</taxon>
        <taxon>Moraxellales</taxon>
        <taxon>Moraxellaceae</taxon>
        <taxon>Acinetobacter</taxon>
    </lineage>
</organism>
<dbReference type="RefSeq" id="WP_092820255.1">
    <property type="nucleotide sequence ID" value="NZ_BAABKJ010000014.1"/>
</dbReference>
<protein>
    <recommendedName>
        <fullName evidence="4">Lipoprotein</fullName>
    </recommendedName>
</protein>
<dbReference type="Proteomes" id="UP000243468">
    <property type="component" value="Unassembled WGS sequence"/>
</dbReference>
<reference evidence="3" key="1">
    <citation type="submission" date="2016-09" db="EMBL/GenBank/DDBJ databases">
        <authorList>
            <person name="Varghese N."/>
            <person name="Submissions S."/>
        </authorList>
    </citation>
    <scope>NUCLEOTIDE SEQUENCE [LARGE SCALE GENOMIC DNA]</scope>
    <source>
        <strain evidence="3">ANC 4667</strain>
    </source>
</reference>
<feature type="signal peptide" evidence="1">
    <location>
        <begin position="1"/>
        <end position="20"/>
    </location>
</feature>
<dbReference type="OrthoDB" id="6705721at2"/>
<sequence length="395" mass="43358">MGFIKSSLALALASLLVACGGGGSDGYYNNTKQNNETTTPGTSTPIEIAKAELDILKREGQFLFGNYDPNDATTSKGYIDHALDTFAQGPIQLSLDIRQIDLTAFKTTNYRDKCFLLSKTDYRACYVFVGEDIKKVLSGYSEWDFDITAEDLKNIKLQNDQITPNLEAYESNTRIYIFENENGDKNFNDVTITGAFAYPFQQSWGIQQTLQKRFVLINSATSDYKITTTATVKDPETGNNVEREITTGAISIYKDLTSRDGSLYNIQAGSGFNVLINDNPNIPFAEPISFILNSVPGTSASASFRIKASGEQELFLPSITTIDGTRVENESPDQNNQTFTGNVSLSGNNIFKFKQQLSGTLNFEHVINGITFKGTSINNNGTVNTSLSLPTGVTF</sequence>
<gene>
    <name evidence="2" type="ORF">SAMN05421732_1093</name>
</gene>
<proteinExistence type="predicted"/>
<keyword evidence="3" id="KW-1185">Reference proteome</keyword>
<name>A0A1G6MVW6_9GAMM</name>
<dbReference type="AlphaFoldDB" id="A0A1G6MVW6"/>
<dbReference type="EMBL" id="FMYO01000009">
    <property type="protein sequence ID" value="SDC59347.1"/>
    <property type="molecule type" value="Genomic_DNA"/>
</dbReference>